<evidence type="ECO:0000313" key="1">
    <source>
        <dbReference type="EMBL" id="KAK8498947.1"/>
    </source>
</evidence>
<sequence length="556" mass="60883">MEKRKKHKKLIEPESDDYLVMSKEEQNGSDETLAAKVTKNGNSSQDPSSLNDRYWHILQGPYTTQQAAEQSSFNITSQIPPVASRSQQAAPLQPNSPYHPVQQGQPAVHLAPSTSPFWLPQRPSYQFPTVTLPATFQPFASMAAVGTNWQPSPTNGGASQGSQHQVPNICYHFSPYPGFPGPWEPSSWWTLGQQTQPSFNYTFPASYACFSSEPPPMTNCSATFGESSQRGIIRPIAKLSQKHQQLWDAQSMENVQLWRIMGQLQSDIDDCKSRLIKLEAEVSSLKPSADEPSAQVIQTGLSGVASKKGRPKRSVALANASASPDGSHPQARGRNHATDKVQPEPRTLVYEKVVLNKVGKVAQSTSSTRKDNGEKIPFDTTYNSVDLEVNGSNLPMTAFHNQAQKESPGIQLCGMTTNLSLELKAAADKVDDSKDAQQAKQNTGVSAMHMGGTNGETLTLPASFGTEEPRRNIYNQSLCENGYVMRQEGKLIPGWSFVNEEDVSDELDDAVMLSAKNEKEEEMGDDVSSGSEEIAQTIEDSVAGSNPKYQAQCKNW</sequence>
<name>A0ABR2AXJ8_9ROSI</name>
<evidence type="ECO:0000313" key="2">
    <source>
        <dbReference type="Proteomes" id="UP001472677"/>
    </source>
</evidence>
<organism evidence="1 2">
    <name type="scientific">Hibiscus sabdariffa</name>
    <name type="common">roselle</name>
    <dbReference type="NCBI Taxonomy" id="183260"/>
    <lineage>
        <taxon>Eukaryota</taxon>
        <taxon>Viridiplantae</taxon>
        <taxon>Streptophyta</taxon>
        <taxon>Embryophyta</taxon>
        <taxon>Tracheophyta</taxon>
        <taxon>Spermatophyta</taxon>
        <taxon>Magnoliopsida</taxon>
        <taxon>eudicotyledons</taxon>
        <taxon>Gunneridae</taxon>
        <taxon>Pentapetalae</taxon>
        <taxon>rosids</taxon>
        <taxon>malvids</taxon>
        <taxon>Malvales</taxon>
        <taxon>Malvaceae</taxon>
        <taxon>Malvoideae</taxon>
        <taxon>Hibiscus</taxon>
    </lineage>
</organism>
<accession>A0ABR2AXJ8</accession>
<dbReference type="Proteomes" id="UP001472677">
    <property type="component" value="Unassembled WGS sequence"/>
</dbReference>
<proteinExistence type="predicted"/>
<dbReference type="EMBL" id="JBBPBM010000243">
    <property type="protein sequence ID" value="KAK8498947.1"/>
    <property type="molecule type" value="Genomic_DNA"/>
</dbReference>
<gene>
    <name evidence="1" type="ORF">V6N12_046888</name>
</gene>
<comment type="caution">
    <text evidence="1">The sequence shown here is derived from an EMBL/GenBank/DDBJ whole genome shotgun (WGS) entry which is preliminary data.</text>
</comment>
<protein>
    <submittedName>
        <fullName evidence="1">Uncharacterized protein</fullName>
    </submittedName>
</protein>
<reference evidence="1 2" key="1">
    <citation type="journal article" date="2024" name="G3 (Bethesda)">
        <title>Genome assembly of Hibiscus sabdariffa L. provides insights into metabolisms of medicinal natural products.</title>
        <authorList>
            <person name="Kim T."/>
        </authorList>
    </citation>
    <scope>NUCLEOTIDE SEQUENCE [LARGE SCALE GENOMIC DNA]</scope>
    <source>
        <strain evidence="1">TK-2024</strain>
        <tissue evidence="1">Old leaves</tissue>
    </source>
</reference>
<keyword evidence="2" id="KW-1185">Reference proteome</keyword>